<keyword evidence="1" id="KW-0472">Membrane</keyword>
<dbReference type="EMBL" id="WOWS01000013">
    <property type="protein sequence ID" value="MUU79907.1"/>
    <property type="molecule type" value="Genomic_DNA"/>
</dbReference>
<dbReference type="AlphaFoldDB" id="A0A6L6UGI1"/>
<organism evidence="2 3">
    <name type="scientific">Winogradskyella endarachnes</name>
    <dbReference type="NCBI Taxonomy" id="2681965"/>
    <lineage>
        <taxon>Bacteria</taxon>
        <taxon>Pseudomonadati</taxon>
        <taxon>Bacteroidota</taxon>
        <taxon>Flavobacteriia</taxon>
        <taxon>Flavobacteriales</taxon>
        <taxon>Flavobacteriaceae</taxon>
        <taxon>Winogradskyella</taxon>
    </lineage>
</organism>
<evidence type="ECO:0000313" key="3">
    <source>
        <dbReference type="Proteomes" id="UP000478208"/>
    </source>
</evidence>
<feature type="transmembrane region" description="Helical" evidence="1">
    <location>
        <begin position="180"/>
        <end position="204"/>
    </location>
</feature>
<evidence type="ECO:0000256" key="1">
    <source>
        <dbReference type="SAM" id="Phobius"/>
    </source>
</evidence>
<keyword evidence="3" id="KW-1185">Reference proteome</keyword>
<protein>
    <submittedName>
        <fullName evidence="2">Uncharacterized protein</fullName>
    </submittedName>
</protein>
<reference evidence="2 3" key="1">
    <citation type="submission" date="2019-12" db="EMBL/GenBank/DDBJ databases">
        <authorList>
            <person name="Li J."/>
        </authorList>
    </citation>
    <scope>NUCLEOTIDE SEQUENCE [LARGE SCALE GENOMIC DNA]</scope>
    <source>
        <strain evidence="2 3">HL2-2</strain>
    </source>
</reference>
<gene>
    <name evidence="2" type="ORF">GN138_15795</name>
</gene>
<name>A0A6L6UGI1_9FLAO</name>
<proteinExistence type="predicted"/>
<sequence length="322" mass="35845">MKNFYDLSKDAQDYINSRFSQYDINGEEAFDSLFSDEMKELSSDQIVELMRQKDISHIISQSNSPELTSNLDNVFLEDYSINRARGSESVTQSEFELAWEDQISDVEFINSNESTLDALEGELENIDNTFPIEEIVGGSFILGSVFTGVETYRAIERNEIKLNDAPSFFAIKTGGKTIRFAVIGMSLASSSPVIVSAGVGYLIYKNKMLISKFFNGMYNFITHEKTKEYTELAINGTVVGISTAGNYTYKAITSETSKNLLLATGNAAINSTKYLANKSYEIATHQTTKKIVSETLNITGKTIVSTVKFSGKIIGKMFNRKK</sequence>
<keyword evidence="1" id="KW-1133">Transmembrane helix</keyword>
<comment type="caution">
    <text evidence="2">The sequence shown here is derived from an EMBL/GenBank/DDBJ whole genome shotgun (WGS) entry which is preliminary data.</text>
</comment>
<dbReference type="Proteomes" id="UP000478208">
    <property type="component" value="Unassembled WGS sequence"/>
</dbReference>
<dbReference type="RefSeq" id="WP_157364962.1">
    <property type="nucleotide sequence ID" value="NZ_WOWS01000013.1"/>
</dbReference>
<accession>A0A6L6UGI1</accession>
<evidence type="ECO:0000313" key="2">
    <source>
        <dbReference type="EMBL" id="MUU79907.1"/>
    </source>
</evidence>
<keyword evidence="1" id="KW-0812">Transmembrane</keyword>